<dbReference type="EMBL" id="VXIS01000026">
    <property type="protein sequence ID" value="KAA8912210.1"/>
    <property type="molecule type" value="Genomic_DNA"/>
</dbReference>
<reference evidence="2 3" key="1">
    <citation type="submission" date="2019-09" db="EMBL/GenBank/DDBJ databases">
        <title>Draft genome of the ectomycorrhizal ascomycete Sphaerosporella brunnea.</title>
        <authorList>
            <consortium name="DOE Joint Genome Institute"/>
            <person name="Benucci G.M."/>
            <person name="Marozzi G."/>
            <person name="Antonielli L."/>
            <person name="Sanchez S."/>
            <person name="Marco P."/>
            <person name="Wang X."/>
            <person name="Falini L.B."/>
            <person name="Barry K."/>
            <person name="Haridas S."/>
            <person name="Lipzen A."/>
            <person name="Labutti K."/>
            <person name="Grigoriev I.V."/>
            <person name="Murat C."/>
            <person name="Martin F."/>
            <person name="Albertini E."/>
            <person name="Donnini D."/>
            <person name="Bonito G."/>
        </authorList>
    </citation>
    <scope>NUCLEOTIDE SEQUENCE [LARGE SCALE GENOMIC DNA]</scope>
    <source>
        <strain evidence="2 3">Sb_GMNB300</strain>
    </source>
</reference>
<feature type="compositionally biased region" description="Basic and acidic residues" evidence="1">
    <location>
        <begin position="97"/>
        <end position="121"/>
    </location>
</feature>
<protein>
    <submittedName>
        <fullName evidence="2">Uncharacterized protein</fullName>
    </submittedName>
</protein>
<dbReference type="Proteomes" id="UP000326924">
    <property type="component" value="Unassembled WGS sequence"/>
</dbReference>
<dbReference type="AlphaFoldDB" id="A0A5J5F655"/>
<sequence length="141" mass="16363">MEAAAGTLKEGRTWQAAERKIKTARTDTDWALRQELKAYQCENSAMRSSNEHLARETQRYIKEDHYTGRLRVFVEDSNKMEAMCEQKDAKNAELEAQLEEERKKNRAWEAAERTRAQEAERRKRKRDAATGGASKRRQCGA</sequence>
<comment type="caution">
    <text evidence="2">The sequence shown here is derived from an EMBL/GenBank/DDBJ whole genome shotgun (WGS) entry which is preliminary data.</text>
</comment>
<feature type="region of interest" description="Disordered" evidence="1">
    <location>
        <begin position="97"/>
        <end position="141"/>
    </location>
</feature>
<keyword evidence="3" id="KW-1185">Reference proteome</keyword>
<evidence type="ECO:0000313" key="3">
    <source>
        <dbReference type="Proteomes" id="UP000326924"/>
    </source>
</evidence>
<proteinExistence type="predicted"/>
<accession>A0A5J5F655</accession>
<gene>
    <name evidence="2" type="ORF">FN846DRAFT_887332</name>
</gene>
<name>A0A5J5F655_9PEZI</name>
<evidence type="ECO:0000256" key="1">
    <source>
        <dbReference type="SAM" id="MobiDB-lite"/>
    </source>
</evidence>
<evidence type="ECO:0000313" key="2">
    <source>
        <dbReference type="EMBL" id="KAA8912210.1"/>
    </source>
</evidence>
<dbReference type="InParanoid" id="A0A5J5F655"/>
<organism evidence="2 3">
    <name type="scientific">Sphaerosporella brunnea</name>
    <dbReference type="NCBI Taxonomy" id="1250544"/>
    <lineage>
        <taxon>Eukaryota</taxon>
        <taxon>Fungi</taxon>
        <taxon>Dikarya</taxon>
        <taxon>Ascomycota</taxon>
        <taxon>Pezizomycotina</taxon>
        <taxon>Pezizomycetes</taxon>
        <taxon>Pezizales</taxon>
        <taxon>Pyronemataceae</taxon>
        <taxon>Sphaerosporella</taxon>
    </lineage>
</organism>